<dbReference type="InterPro" id="IPR046482">
    <property type="entry name" value="DUF6575"/>
</dbReference>
<gene>
    <name evidence="2" type="ORF">NNC64_06305</name>
</gene>
<reference evidence="2" key="1">
    <citation type="submission" date="2022-07" db="EMBL/GenBank/DDBJ databases">
        <title>Prevotella copri.</title>
        <authorList>
            <person name="Yang C."/>
        </authorList>
    </citation>
    <scope>NUCLEOTIDE SEQUENCE</scope>
    <source>
        <strain evidence="2">HF2107</strain>
    </source>
</reference>
<evidence type="ECO:0000313" key="2">
    <source>
        <dbReference type="EMBL" id="MCP9564177.1"/>
    </source>
</evidence>
<dbReference type="EMBL" id="JANDWZ010000010">
    <property type="protein sequence ID" value="MCP9564177.1"/>
    <property type="molecule type" value="Genomic_DNA"/>
</dbReference>
<dbReference type="Pfam" id="PF20215">
    <property type="entry name" value="DUF6575"/>
    <property type="match status" value="1"/>
</dbReference>
<dbReference type="RefSeq" id="WP_255065401.1">
    <property type="nucleotide sequence ID" value="NZ_JANDWZ010000010.1"/>
</dbReference>
<sequence length="201" mass="23175">MNKKQSILKVDSILEYYDNPQLLTARDCFDTLYLCLLYQDTPECKYTAIRISSKRLQDFCMGKKDLRSLFLSPEGDKAYFNVRGTDNSLVLDSKISTAISEDRLPDEGYYLETSGKESIVVNIPVKDKGLFTELVRKFGWGFWQFDLFGLIVKSKMGGCSLVSTRLQPPILLYHRHHQIGEYQILVCHNLMFFLKSIFIAT</sequence>
<comment type="caution">
    <text evidence="2">The sequence shown here is derived from an EMBL/GenBank/DDBJ whole genome shotgun (WGS) entry which is preliminary data.</text>
</comment>
<feature type="domain" description="DUF6575" evidence="1">
    <location>
        <begin position="8"/>
        <end position="113"/>
    </location>
</feature>
<name>A0AAW5IKF5_9BACT</name>
<organism evidence="2 3">
    <name type="scientific">Segatella copri</name>
    <dbReference type="NCBI Taxonomy" id="165179"/>
    <lineage>
        <taxon>Bacteria</taxon>
        <taxon>Pseudomonadati</taxon>
        <taxon>Bacteroidota</taxon>
        <taxon>Bacteroidia</taxon>
        <taxon>Bacteroidales</taxon>
        <taxon>Prevotellaceae</taxon>
        <taxon>Segatella</taxon>
    </lineage>
</organism>
<dbReference type="AlphaFoldDB" id="A0AAW5IKF5"/>
<evidence type="ECO:0000259" key="1">
    <source>
        <dbReference type="Pfam" id="PF20215"/>
    </source>
</evidence>
<proteinExistence type="predicted"/>
<protein>
    <recommendedName>
        <fullName evidence="1">DUF6575 domain-containing protein</fullName>
    </recommendedName>
</protein>
<dbReference type="Proteomes" id="UP001205531">
    <property type="component" value="Unassembled WGS sequence"/>
</dbReference>
<accession>A0AAW5IKF5</accession>
<evidence type="ECO:0000313" key="3">
    <source>
        <dbReference type="Proteomes" id="UP001205531"/>
    </source>
</evidence>